<dbReference type="Proteomes" id="UP000604825">
    <property type="component" value="Unassembled WGS sequence"/>
</dbReference>
<organism evidence="1 2">
    <name type="scientific">Miscanthus lutarioriparius</name>
    <dbReference type="NCBI Taxonomy" id="422564"/>
    <lineage>
        <taxon>Eukaryota</taxon>
        <taxon>Viridiplantae</taxon>
        <taxon>Streptophyta</taxon>
        <taxon>Embryophyta</taxon>
        <taxon>Tracheophyta</taxon>
        <taxon>Spermatophyta</taxon>
        <taxon>Magnoliopsida</taxon>
        <taxon>Liliopsida</taxon>
        <taxon>Poales</taxon>
        <taxon>Poaceae</taxon>
        <taxon>PACMAD clade</taxon>
        <taxon>Panicoideae</taxon>
        <taxon>Andropogonodae</taxon>
        <taxon>Andropogoneae</taxon>
        <taxon>Saccharinae</taxon>
        <taxon>Miscanthus</taxon>
    </lineage>
</organism>
<dbReference type="EMBL" id="CAJGYO010000012">
    <property type="protein sequence ID" value="CAD6263214.1"/>
    <property type="molecule type" value="Genomic_DNA"/>
</dbReference>
<name>A0A811R1K5_9POAL</name>
<protein>
    <submittedName>
        <fullName evidence="1">Uncharacterized protein</fullName>
    </submittedName>
</protein>
<gene>
    <name evidence="1" type="ORF">NCGR_LOCUS46527</name>
</gene>
<keyword evidence="2" id="KW-1185">Reference proteome</keyword>
<reference evidence="1" key="1">
    <citation type="submission" date="2020-10" db="EMBL/GenBank/DDBJ databases">
        <authorList>
            <person name="Han B."/>
            <person name="Lu T."/>
            <person name="Zhao Q."/>
            <person name="Huang X."/>
            <person name="Zhao Y."/>
        </authorList>
    </citation>
    <scope>NUCLEOTIDE SEQUENCE</scope>
</reference>
<comment type="caution">
    <text evidence="1">The sequence shown here is derived from an EMBL/GenBank/DDBJ whole genome shotgun (WGS) entry which is preliminary data.</text>
</comment>
<accession>A0A811R1K5</accession>
<dbReference type="PANTHER" id="PTHR36743:SF1">
    <property type="entry name" value="OS04G0495300 PROTEIN"/>
    <property type="match status" value="1"/>
</dbReference>
<dbReference type="OrthoDB" id="1885878at2759"/>
<sequence length="160" mass="16690">MGISPSKRVDAALRRAPAFAAACDAAFDRCLADAQRHFPGVRRYQLADAAAHLHSELSASVPLVRRWVPSPPPRARVDAALRAAGLEDEAELSRLQFREFAVELFREAVLAGAADLLRAPATAAGVVGIGIVARAAPPVVGRVVAVCAAGMATAVYLSLG</sequence>
<evidence type="ECO:0000313" key="2">
    <source>
        <dbReference type="Proteomes" id="UP000604825"/>
    </source>
</evidence>
<proteinExistence type="predicted"/>
<evidence type="ECO:0000313" key="1">
    <source>
        <dbReference type="EMBL" id="CAD6263214.1"/>
    </source>
</evidence>
<dbReference type="PANTHER" id="PTHR36743">
    <property type="entry name" value="OS04G0495300 PROTEIN"/>
    <property type="match status" value="1"/>
</dbReference>
<dbReference type="AlphaFoldDB" id="A0A811R1K5"/>